<dbReference type="GO" id="GO:0015074">
    <property type="term" value="P:DNA integration"/>
    <property type="evidence" value="ECO:0007669"/>
    <property type="project" value="InterPro"/>
</dbReference>
<keyword evidence="1" id="KW-0238">DNA-binding</keyword>
<proteinExistence type="predicted"/>
<dbReference type="Gene3D" id="1.10.150.130">
    <property type="match status" value="1"/>
</dbReference>
<keyword evidence="2" id="KW-0233">DNA recombination</keyword>
<evidence type="ECO:0000256" key="2">
    <source>
        <dbReference type="ARBA" id="ARBA00023172"/>
    </source>
</evidence>
<protein>
    <submittedName>
        <fullName evidence="3">Uncharacterized protein</fullName>
    </submittedName>
</protein>
<dbReference type="InterPro" id="IPR010998">
    <property type="entry name" value="Integrase_recombinase_N"/>
</dbReference>
<dbReference type="Proteomes" id="UP000215616">
    <property type="component" value="Unassembled WGS sequence"/>
</dbReference>
<evidence type="ECO:0000256" key="1">
    <source>
        <dbReference type="ARBA" id="ARBA00023125"/>
    </source>
</evidence>
<evidence type="ECO:0000313" key="4">
    <source>
        <dbReference type="Proteomes" id="UP000215616"/>
    </source>
</evidence>
<dbReference type="InterPro" id="IPR011010">
    <property type="entry name" value="DNA_brk_join_enz"/>
</dbReference>
<dbReference type="InterPro" id="IPR013762">
    <property type="entry name" value="Integrase-like_cat_sf"/>
</dbReference>
<dbReference type="GO" id="GO:0006310">
    <property type="term" value="P:DNA recombination"/>
    <property type="evidence" value="ECO:0007669"/>
    <property type="project" value="UniProtKB-KW"/>
</dbReference>
<comment type="caution">
    <text evidence="3">The sequence shown here is derived from an EMBL/GenBank/DDBJ whole genome shotgun (WGS) entry which is preliminary data.</text>
</comment>
<dbReference type="GO" id="GO:0003677">
    <property type="term" value="F:DNA binding"/>
    <property type="evidence" value="ECO:0007669"/>
    <property type="project" value="UniProtKB-KW"/>
</dbReference>
<name>A0A258CNZ0_CAUVI</name>
<accession>A0A258CNZ0</accession>
<reference evidence="3 4" key="1">
    <citation type="submission" date="2017-03" db="EMBL/GenBank/DDBJ databases">
        <title>Lifting the veil on microbial sulfur biogeochemistry in mining wastewaters.</title>
        <authorList>
            <person name="Kantor R.S."/>
            <person name="Colenbrander Nelson T."/>
            <person name="Marshall S."/>
            <person name="Bennett D."/>
            <person name="Apte S."/>
            <person name="Camacho D."/>
            <person name="Thomas B.C."/>
            <person name="Warren L.A."/>
            <person name="Banfield J.F."/>
        </authorList>
    </citation>
    <scope>NUCLEOTIDE SEQUENCE [LARGE SCALE GENOMIC DNA]</scope>
    <source>
        <strain evidence="3">32-67-7</strain>
    </source>
</reference>
<dbReference type="Gene3D" id="1.10.443.10">
    <property type="entry name" value="Intergrase catalytic core"/>
    <property type="match status" value="1"/>
</dbReference>
<dbReference type="SUPFAM" id="SSF56349">
    <property type="entry name" value="DNA breaking-rejoining enzymes"/>
    <property type="match status" value="1"/>
</dbReference>
<gene>
    <name evidence="3" type="ORF">B7Z12_21990</name>
</gene>
<evidence type="ECO:0000313" key="3">
    <source>
        <dbReference type="EMBL" id="OYW97218.1"/>
    </source>
</evidence>
<organism evidence="3 4">
    <name type="scientific">Caulobacter vibrioides</name>
    <name type="common">Caulobacter crescentus</name>
    <dbReference type="NCBI Taxonomy" id="155892"/>
    <lineage>
        <taxon>Bacteria</taxon>
        <taxon>Pseudomonadati</taxon>
        <taxon>Pseudomonadota</taxon>
        <taxon>Alphaproteobacteria</taxon>
        <taxon>Caulobacterales</taxon>
        <taxon>Caulobacteraceae</taxon>
        <taxon>Caulobacter</taxon>
    </lineage>
</organism>
<dbReference type="CDD" id="cd01184">
    <property type="entry name" value="INT_C_like_1"/>
    <property type="match status" value="1"/>
</dbReference>
<sequence>MNPPDATAVRGYVRRLSEALGKPCMQDVTPAQMDDFAVDLQRFPIIKRPDINAKTFRQILELEARSPSPRRLSKKTQWKWFLAYKKLFDYAVSIGVVATNPVEKVMPKAKGEEEERLSYDADDIALIFSRPLFQGCDRTHTKNGTLWGYREDAGVLLLKDAYYWLPILGLWTGCRLEEMAAAKAADVKQDADGIWFLDLTGRKLKNRQSQRQVPLHTRLVEVGFIKHVEAVQARGGVYLFPDLPHDPEGALSSSRTFTKWWGIWCARNGGEGSGITTPSKTFHSFRHSFKRACRDAGVGEEIHDLLTGHKGMQVGRGYGQGAGLKVLSEAVAKVSYPTFPAMP</sequence>
<dbReference type="AlphaFoldDB" id="A0A258CNZ0"/>
<dbReference type="EMBL" id="NCDQ01000697">
    <property type="protein sequence ID" value="OYW97218.1"/>
    <property type="molecule type" value="Genomic_DNA"/>
</dbReference>